<dbReference type="InterPro" id="IPR015915">
    <property type="entry name" value="Kelch-typ_b-propeller"/>
</dbReference>
<dbReference type="Proteomes" id="UP000467841">
    <property type="component" value="Unassembled WGS sequence"/>
</dbReference>
<dbReference type="InterPro" id="IPR050354">
    <property type="entry name" value="F-box/kelch-repeat_ARATH"/>
</dbReference>
<comment type="caution">
    <text evidence="2">The sequence shown here is derived from an EMBL/GenBank/DDBJ whole genome shotgun (WGS) entry which is preliminary data.</text>
</comment>
<keyword evidence="3" id="KW-1185">Reference proteome</keyword>
<name>A0A6D2HYQ2_9BRAS</name>
<dbReference type="PANTHER" id="PTHR24414">
    <property type="entry name" value="F-BOX/KELCH-REPEAT PROTEIN SKIP4"/>
    <property type="match status" value="1"/>
</dbReference>
<dbReference type="PANTHER" id="PTHR24414:SF82">
    <property type="entry name" value="GALACTOSE OXIDASE_KELCH REPEAT SUPERFAMILY PROTEIN"/>
    <property type="match status" value="1"/>
</dbReference>
<dbReference type="Gene3D" id="1.20.1280.50">
    <property type="match status" value="1"/>
</dbReference>
<dbReference type="Pfam" id="PF25210">
    <property type="entry name" value="Kelch_FKB95"/>
    <property type="match status" value="1"/>
</dbReference>
<evidence type="ECO:0000313" key="2">
    <source>
        <dbReference type="EMBL" id="CAA7018304.1"/>
    </source>
</evidence>
<proteinExistence type="predicted"/>
<dbReference type="InterPro" id="IPR001810">
    <property type="entry name" value="F-box_dom"/>
</dbReference>
<dbReference type="Pfam" id="PF00646">
    <property type="entry name" value="F-box"/>
    <property type="match status" value="1"/>
</dbReference>
<protein>
    <recommendedName>
        <fullName evidence="1">F-box domain-containing protein</fullName>
    </recommendedName>
</protein>
<sequence>MTQGKRSKTSSAVYLSYLPDDLLLNCLSRVSRSYYSTVSLVCKRFHSLVTSLELPNNRALIGRSCLYLCFRLISEPEPCWFTLCQRPTGIPNPKSRWLTPCFIPKGSVEKKLNISHHAWSTRAVIGSNIDTSGECIDDDGFSSRVLFMDRRSHTWRLGPSMRTAQDFPLVSVLDGKIYVVEGSNNPSSSNLIEIFDPKTQIWKHVPSPRAEILGQSCTLRSLAIGGKLYLFGDKCMVYEPEEDKWDVVEESDMRWGLVDSVSSCVIDNVMYSSGMSRKLQWYDSVGRLWRDLNGFGGLPKSPKHGRGRVRLVNYGGKIAFLWEKKVNSTGSDEKKIWCAVIEVVKGKRTRGLWEA</sequence>
<dbReference type="InterPro" id="IPR057499">
    <property type="entry name" value="Kelch_FKB95"/>
</dbReference>
<dbReference type="InterPro" id="IPR036047">
    <property type="entry name" value="F-box-like_dom_sf"/>
</dbReference>
<dbReference type="OrthoDB" id="6500128at2759"/>
<dbReference type="SMART" id="SM00256">
    <property type="entry name" value="FBOX"/>
    <property type="match status" value="1"/>
</dbReference>
<feature type="domain" description="F-box" evidence="1">
    <location>
        <begin position="12"/>
        <end position="58"/>
    </location>
</feature>
<evidence type="ECO:0000259" key="1">
    <source>
        <dbReference type="PROSITE" id="PS50181"/>
    </source>
</evidence>
<dbReference type="EMBL" id="CACVBM020000366">
    <property type="protein sequence ID" value="CAA7018304.1"/>
    <property type="molecule type" value="Genomic_DNA"/>
</dbReference>
<dbReference type="SUPFAM" id="SSF81383">
    <property type="entry name" value="F-box domain"/>
    <property type="match status" value="1"/>
</dbReference>
<accession>A0A6D2HYQ2</accession>
<dbReference type="AlphaFoldDB" id="A0A6D2HYQ2"/>
<reference evidence="2" key="1">
    <citation type="submission" date="2020-01" db="EMBL/GenBank/DDBJ databases">
        <authorList>
            <person name="Mishra B."/>
        </authorList>
    </citation>
    <scope>NUCLEOTIDE SEQUENCE [LARGE SCALE GENOMIC DNA]</scope>
</reference>
<dbReference type="CDD" id="cd22152">
    <property type="entry name" value="F-box_AtAFR-like"/>
    <property type="match status" value="1"/>
</dbReference>
<organism evidence="2 3">
    <name type="scientific">Microthlaspi erraticum</name>
    <dbReference type="NCBI Taxonomy" id="1685480"/>
    <lineage>
        <taxon>Eukaryota</taxon>
        <taxon>Viridiplantae</taxon>
        <taxon>Streptophyta</taxon>
        <taxon>Embryophyta</taxon>
        <taxon>Tracheophyta</taxon>
        <taxon>Spermatophyta</taxon>
        <taxon>Magnoliopsida</taxon>
        <taxon>eudicotyledons</taxon>
        <taxon>Gunneridae</taxon>
        <taxon>Pentapetalae</taxon>
        <taxon>rosids</taxon>
        <taxon>malvids</taxon>
        <taxon>Brassicales</taxon>
        <taxon>Brassicaceae</taxon>
        <taxon>Coluteocarpeae</taxon>
        <taxon>Microthlaspi</taxon>
    </lineage>
</organism>
<evidence type="ECO:0000313" key="3">
    <source>
        <dbReference type="Proteomes" id="UP000467841"/>
    </source>
</evidence>
<dbReference type="SUPFAM" id="SSF117281">
    <property type="entry name" value="Kelch motif"/>
    <property type="match status" value="1"/>
</dbReference>
<dbReference type="Gene3D" id="2.120.10.80">
    <property type="entry name" value="Kelch-type beta propeller"/>
    <property type="match status" value="1"/>
</dbReference>
<gene>
    <name evidence="2" type="ORF">MERR_LOCUS5539</name>
</gene>
<dbReference type="PROSITE" id="PS50181">
    <property type="entry name" value="FBOX"/>
    <property type="match status" value="1"/>
</dbReference>